<dbReference type="PANTHER" id="PTHR43840:SF41">
    <property type="entry name" value="CATION-EFFLUX PUMP FIEF"/>
    <property type="match status" value="1"/>
</dbReference>
<comment type="caution">
    <text evidence="11">The sequence shown here is derived from an EMBL/GenBank/DDBJ whole genome shotgun (WGS) entry which is preliminary data.</text>
</comment>
<evidence type="ECO:0000256" key="2">
    <source>
        <dbReference type="ARBA" id="ARBA00008114"/>
    </source>
</evidence>
<evidence type="ECO:0000256" key="7">
    <source>
        <dbReference type="ARBA" id="ARBA00023136"/>
    </source>
</evidence>
<comment type="similarity">
    <text evidence="2">Belongs to the cation diffusion facilitator (CDF) transporter (TC 2.A.4) family.</text>
</comment>
<evidence type="ECO:0000256" key="1">
    <source>
        <dbReference type="ARBA" id="ARBA00004141"/>
    </source>
</evidence>
<feature type="transmembrane region" description="Helical" evidence="8">
    <location>
        <begin position="122"/>
        <end position="140"/>
    </location>
</feature>
<comment type="subcellular location">
    <subcellularLocation>
        <location evidence="1">Membrane</location>
        <topology evidence="1">Multi-pass membrane protein</topology>
    </subcellularLocation>
</comment>
<dbReference type="Proteomes" id="UP000284547">
    <property type="component" value="Unassembled WGS sequence"/>
</dbReference>
<dbReference type="GO" id="GO:0005886">
    <property type="term" value="C:plasma membrane"/>
    <property type="evidence" value="ECO:0007669"/>
    <property type="project" value="TreeGrafter"/>
</dbReference>
<feature type="transmembrane region" description="Helical" evidence="8">
    <location>
        <begin position="187"/>
        <end position="205"/>
    </location>
</feature>
<feature type="transmembrane region" description="Helical" evidence="8">
    <location>
        <begin position="47"/>
        <end position="68"/>
    </location>
</feature>
<evidence type="ECO:0000256" key="4">
    <source>
        <dbReference type="ARBA" id="ARBA00022475"/>
    </source>
</evidence>
<feature type="domain" description="Cation efflux protein transmembrane" evidence="9">
    <location>
        <begin position="19"/>
        <end position="213"/>
    </location>
</feature>
<feature type="domain" description="Cation efflux protein cytoplasmic" evidence="10">
    <location>
        <begin position="219"/>
        <end position="290"/>
    </location>
</feature>
<feature type="transmembrane region" description="Helical" evidence="8">
    <location>
        <begin position="88"/>
        <end position="110"/>
    </location>
</feature>
<dbReference type="GO" id="GO:0015341">
    <property type="term" value="F:zinc efflux antiporter activity"/>
    <property type="evidence" value="ECO:0007669"/>
    <property type="project" value="TreeGrafter"/>
</dbReference>
<dbReference type="GO" id="GO:0006882">
    <property type="term" value="P:intracellular zinc ion homeostasis"/>
    <property type="evidence" value="ECO:0007669"/>
    <property type="project" value="TreeGrafter"/>
</dbReference>
<keyword evidence="6 8" id="KW-1133">Transmembrane helix</keyword>
<keyword evidence="4" id="KW-1003">Cell membrane</keyword>
<evidence type="ECO:0000256" key="6">
    <source>
        <dbReference type="ARBA" id="ARBA00022989"/>
    </source>
</evidence>
<dbReference type="InterPro" id="IPR036837">
    <property type="entry name" value="Cation_efflux_CTD_sf"/>
</dbReference>
<evidence type="ECO:0000256" key="5">
    <source>
        <dbReference type="ARBA" id="ARBA00022692"/>
    </source>
</evidence>
<keyword evidence="5 8" id="KW-0812">Transmembrane</keyword>
<keyword evidence="7 8" id="KW-0472">Membrane</keyword>
<dbReference type="SUPFAM" id="SSF161111">
    <property type="entry name" value="Cation efflux protein transmembrane domain-like"/>
    <property type="match status" value="1"/>
</dbReference>
<keyword evidence="12" id="KW-1185">Reference proteome</keyword>
<evidence type="ECO:0000259" key="10">
    <source>
        <dbReference type="Pfam" id="PF16916"/>
    </source>
</evidence>
<dbReference type="OrthoDB" id="9806522at2"/>
<dbReference type="Pfam" id="PF01545">
    <property type="entry name" value="Cation_efflux"/>
    <property type="match status" value="1"/>
</dbReference>
<sequence>MGAKMASEQTRLNLSAGVASVSVAGVLVVLKLWALGQTGSLSVAASLADSAMDLMVSLMAMAAILYAAKPADEDHAFGHTSAEDLASLGQALFILVSAGVIGVASVQRLLAPEPETLMREGVGMGVMAVSILLTLGLVIWQGRVARRTGNKVVAADRLHYLGDLLPNIGAIASLWASRAFGLTSVDSVVALAAAGMLALGALRIGRDAFNALMDRRADPVVIAGIEAIARDWPGVQGYHDIKTRTAGSRIFVQIHIELEGGQPLREAHAIGAGLRRAILQAYPEADVIVHKDVAEDRATPPGAP</sequence>
<dbReference type="GO" id="GO:0015093">
    <property type="term" value="F:ferrous iron transmembrane transporter activity"/>
    <property type="evidence" value="ECO:0007669"/>
    <property type="project" value="TreeGrafter"/>
</dbReference>
<name>A0A411Z753_9RHOB</name>
<dbReference type="InterPro" id="IPR027469">
    <property type="entry name" value="Cation_efflux_TMD_sf"/>
</dbReference>
<dbReference type="SUPFAM" id="SSF160240">
    <property type="entry name" value="Cation efflux protein cytoplasmic domain-like"/>
    <property type="match status" value="1"/>
</dbReference>
<keyword evidence="3" id="KW-0813">Transport</keyword>
<evidence type="ECO:0000256" key="3">
    <source>
        <dbReference type="ARBA" id="ARBA00022448"/>
    </source>
</evidence>
<proteinExistence type="inferred from homology"/>
<gene>
    <name evidence="11" type="ORF">D1012_01535</name>
</gene>
<evidence type="ECO:0000256" key="8">
    <source>
        <dbReference type="SAM" id="Phobius"/>
    </source>
</evidence>
<dbReference type="Pfam" id="PF16916">
    <property type="entry name" value="ZT_dimer"/>
    <property type="match status" value="1"/>
</dbReference>
<dbReference type="AlphaFoldDB" id="A0A411Z753"/>
<dbReference type="Gene3D" id="1.20.1510.10">
    <property type="entry name" value="Cation efflux protein transmembrane domain"/>
    <property type="match status" value="1"/>
</dbReference>
<evidence type="ECO:0000259" key="9">
    <source>
        <dbReference type="Pfam" id="PF01545"/>
    </source>
</evidence>
<dbReference type="InterPro" id="IPR002524">
    <property type="entry name" value="Cation_efflux"/>
</dbReference>
<organism evidence="11 12">
    <name type="scientific">Pseudotabrizicola alkalilacus</name>
    <dbReference type="NCBI Taxonomy" id="2305252"/>
    <lineage>
        <taxon>Bacteria</taxon>
        <taxon>Pseudomonadati</taxon>
        <taxon>Pseudomonadota</taxon>
        <taxon>Alphaproteobacteria</taxon>
        <taxon>Rhodobacterales</taxon>
        <taxon>Paracoccaceae</taxon>
        <taxon>Pseudotabrizicola</taxon>
    </lineage>
</organism>
<evidence type="ECO:0000313" key="12">
    <source>
        <dbReference type="Proteomes" id="UP000284547"/>
    </source>
</evidence>
<evidence type="ECO:0000313" key="11">
    <source>
        <dbReference type="EMBL" id="RGP38832.1"/>
    </source>
</evidence>
<dbReference type="EMBL" id="QWEY01000001">
    <property type="protein sequence ID" value="RGP38832.1"/>
    <property type="molecule type" value="Genomic_DNA"/>
</dbReference>
<dbReference type="PANTHER" id="PTHR43840">
    <property type="entry name" value="MITOCHONDRIAL METAL TRANSPORTER 1-RELATED"/>
    <property type="match status" value="1"/>
</dbReference>
<protein>
    <submittedName>
        <fullName evidence="11">Cation diffusion facilitator family transporter</fullName>
    </submittedName>
</protein>
<dbReference type="NCBIfam" id="TIGR01297">
    <property type="entry name" value="CDF"/>
    <property type="match status" value="1"/>
</dbReference>
<dbReference type="InterPro" id="IPR058533">
    <property type="entry name" value="Cation_efflux_TM"/>
</dbReference>
<dbReference type="InterPro" id="IPR050291">
    <property type="entry name" value="CDF_Transporter"/>
</dbReference>
<feature type="transmembrane region" description="Helical" evidence="8">
    <location>
        <begin position="12"/>
        <end position="35"/>
    </location>
</feature>
<accession>A0A411Z753</accession>
<reference evidence="11 12" key="1">
    <citation type="submission" date="2018-08" db="EMBL/GenBank/DDBJ databases">
        <title>Flavobacterium tibetense sp. nov., isolated from a wetland YonghuCo on Tibetan Plateau.</title>
        <authorList>
            <person name="Phurbu D."/>
            <person name="Lu H."/>
            <person name="Xing P."/>
        </authorList>
    </citation>
    <scope>NUCLEOTIDE SEQUENCE [LARGE SCALE GENOMIC DNA]</scope>
    <source>
        <strain evidence="11 12">DJC</strain>
    </source>
</reference>
<dbReference type="GO" id="GO:0015086">
    <property type="term" value="F:cadmium ion transmembrane transporter activity"/>
    <property type="evidence" value="ECO:0007669"/>
    <property type="project" value="TreeGrafter"/>
</dbReference>
<dbReference type="Gene3D" id="3.30.70.1350">
    <property type="entry name" value="Cation efflux protein, cytoplasmic domain"/>
    <property type="match status" value="1"/>
</dbReference>
<dbReference type="InterPro" id="IPR027470">
    <property type="entry name" value="Cation_efflux_CTD"/>
</dbReference>